<evidence type="ECO:0000256" key="1">
    <source>
        <dbReference type="SAM" id="MobiDB-lite"/>
    </source>
</evidence>
<proteinExistence type="predicted"/>
<organism evidence="2 3">
    <name type="scientific">Streptomyces noursei</name>
    <name type="common">Streptomyces albulus</name>
    <dbReference type="NCBI Taxonomy" id="1971"/>
    <lineage>
        <taxon>Bacteria</taxon>
        <taxon>Bacillati</taxon>
        <taxon>Actinomycetota</taxon>
        <taxon>Actinomycetes</taxon>
        <taxon>Kitasatosporales</taxon>
        <taxon>Streptomycetaceae</taxon>
        <taxon>Streptomyces</taxon>
    </lineage>
</organism>
<comment type="caution">
    <text evidence="2">The sequence shown here is derived from an EMBL/GenBank/DDBJ whole genome shotgun (WGS) entry which is preliminary data.</text>
</comment>
<sequence length="64" mass="6520">MTDAAHERDEVGGGHLRFDGAEPEAFQRAPGIGVGQCLLGMVGEGLQAGGGDGLQRRLGGGKCR</sequence>
<accession>A0A2N8PHD4</accession>
<gene>
    <name evidence="2" type="ORF">AOB60_05750</name>
</gene>
<dbReference type="EMBL" id="LJSN01000002">
    <property type="protein sequence ID" value="PNE40443.1"/>
    <property type="molecule type" value="Genomic_DNA"/>
</dbReference>
<dbReference type="RefSeq" id="WP_167390826.1">
    <property type="nucleotide sequence ID" value="NZ_LJSN01000002.1"/>
</dbReference>
<dbReference type="AlphaFoldDB" id="A0A2N8PHD4"/>
<reference evidence="3" key="1">
    <citation type="submission" date="2015-09" db="EMBL/GenBank/DDBJ databases">
        <authorList>
            <person name="Graham D.E."/>
            <person name="Mahan K.M."/>
            <person name="Klingeman D.M."/>
            <person name="Fida T."/>
            <person name="Giannone R.J."/>
            <person name="Hettich R.L."/>
            <person name="Parry R.J."/>
            <person name="Spain J.C."/>
        </authorList>
    </citation>
    <scope>NUCLEOTIDE SEQUENCE [LARGE SCALE GENOMIC DNA]</scope>
    <source>
        <strain evidence="3">JCM 4701</strain>
    </source>
</reference>
<evidence type="ECO:0000313" key="2">
    <source>
        <dbReference type="EMBL" id="PNE40443.1"/>
    </source>
</evidence>
<feature type="region of interest" description="Disordered" evidence="1">
    <location>
        <begin position="1"/>
        <end position="22"/>
    </location>
</feature>
<dbReference type="Proteomes" id="UP000236047">
    <property type="component" value="Unassembled WGS sequence"/>
</dbReference>
<evidence type="ECO:0000313" key="3">
    <source>
        <dbReference type="Proteomes" id="UP000236047"/>
    </source>
</evidence>
<keyword evidence="3" id="KW-1185">Reference proteome</keyword>
<feature type="compositionally biased region" description="Basic and acidic residues" evidence="1">
    <location>
        <begin position="1"/>
        <end position="20"/>
    </location>
</feature>
<name>A0A2N8PHD4_STRNR</name>
<protein>
    <submittedName>
        <fullName evidence="2">Uncharacterized protein</fullName>
    </submittedName>
</protein>